<protein>
    <submittedName>
        <fullName evidence="2">TRAP transporter solute receptor, TAXI family protein</fullName>
    </submittedName>
</protein>
<dbReference type="KEGG" id="hcv:FTV88_2531"/>
<feature type="chain" id="PRO_5039619669" evidence="1">
    <location>
        <begin position="24"/>
        <end position="317"/>
    </location>
</feature>
<evidence type="ECO:0000313" key="3">
    <source>
        <dbReference type="Proteomes" id="UP000366051"/>
    </source>
</evidence>
<keyword evidence="2" id="KW-0675">Receptor</keyword>
<dbReference type="SUPFAM" id="SSF53850">
    <property type="entry name" value="Periplasmic binding protein-like II"/>
    <property type="match status" value="1"/>
</dbReference>
<dbReference type="PANTHER" id="PTHR42941:SF1">
    <property type="entry name" value="SLL1037 PROTEIN"/>
    <property type="match status" value="1"/>
</dbReference>
<dbReference type="PANTHER" id="PTHR42941">
    <property type="entry name" value="SLL1037 PROTEIN"/>
    <property type="match status" value="1"/>
</dbReference>
<keyword evidence="3" id="KW-1185">Reference proteome</keyword>
<feature type="signal peptide" evidence="1">
    <location>
        <begin position="1"/>
        <end position="23"/>
    </location>
</feature>
<keyword evidence="1" id="KW-0732">Signal</keyword>
<dbReference type="Pfam" id="PF16868">
    <property type="entry name" value="NMT1_3"/>
    <property type="match status" value="1"/>
</dbReference>
<dbReference type="RefSeq" id="WP_153725759.1">
    <property type="nucleotide sequence ID" value="NZ_CP045875.1"/>
</dbReference>
<sequence length="317" mass="34407">MFRKSKLFTVATLFLAFSFLLTACGAQDGKDYTILTGGEQGTYYPLGSALAQVINRNVDEISATAVVTGASVVNVNQLKDKKGQLAFVQNDIAYYATEGLVQFNEKIESFSAIASLYPEVVHIVTAADSGIQNVEDLRGKRVAVGDQGSGVEANTKQILEVHGITYADIRVEYMAFGDAANGIQDGNIDAAFVTAGTPTGAIEALKAVKPVRIVSIRADKIKELTERYPYYTAFTMPKELYDRNEDATTVAVQAMLVVSDEVSEDDAYAITKALFENLETFGNTHQRGKDISLESALNGVSIKLHPGAQRYYDEVLK</sequence>
<dbReference type="EMBL" id="CP045875">
    <property type="protein sequence ID" value="QGG48624.1"/>
    <property type="molecule type" value="Genomic_DNA"/>
</dbReference>
<evidence type="ECO:0000256" key="1">
    <source>
        <dbReference type="SAM" id="SignalP"/>
    </source>
</evidence>
<reference evidence="3" key="1">
    <citation type="submission" date="2019-11" db="EMBL/GenBank/DDBJ databases">
        <title>Genome sequence of Heliorestis convoluta strain HH, an alkaliphilic and minimalistic phototrophic bacterium from a soda lake in Egypt.</title>
        <authorList>
            <person name="Dewey E.D."/>
            <person name="Stokes L.M."/>
            <person name="Burchell B.M."/>
            <person name="Shaffer K.N."/>
            <person name="Huntington A.M."/>
            <person name="Baker J.M."/>
            <person name="Nadendla S."/>
            <person name="Giglio M.G."/>
            <person name="Touchman J.W."/>
            <person name="Blankenship R.E."/>
            <person name="Madigan M.T."/>
            <person name="Sattley W.M."/>
        </authorList>
    </citation>
    <scope>NUCLEOTIDE SEQUENCE [LARGE SCALE GENOMIC DNA]</scope>
    <source>
        <strain evidence="3">HH</strain>
    </source>
</reference>
<dbReference type="Gene3D" id="3.40.190.10">
    <property type="entry name" value="Periplasmic binding protein-like II"/>
    <property type="match status" value="2"/>
</dbReference>
<dbReference type="PROSITE" id="PS51257">
    <property type="entry name" value="PROKAR_LIPOPROTEIN"/>
    <property type="match status" value="1"/>
</dbReference>
<accession>A0A5Q2N024</accession>
<gene>
    <name evidence="2" type="ORF">FTV88_2531</name>
</gene>
<dbReference type="NCBIfam" id="TIGR02122">
    <property type="entry name" value="TRAP_TAXI"/>
    <property type="match status" value="1"/>
</dbReference>
<dbReference type="AlphaFoldDB" id="A0A5Q2N024"/>
<evidence type="ECO:0000313" key="2">
    <source>
        <dbReference type="EMBL" id="QGG48624.1"/>
    </source>
</evidence>
<dbReference type="OrthoDB" id="9776669at2"/>
<dbReference type="Proteomes" id="UP000366051">
    <property type="component" value="Chromosome"/>
</dbReference>
<dbReference type="InterPro" id="IPR011852">
    <property type="entry name" value="TRAP_TAXI"/>
</dbReference>
<organism evidence="2 3">
    <name type="scientific">Heliorestis convoluta</name>
    <dbReference type="NCBI Taxonomy" id="356322"/>
    <lineage>
        <taxon>Bacteria</taxon>
        <taxon>Bacillati</taxon>
        <taxon>Bacillota</taxon>
        <taxon>Clostridia</taxon>
        <taxon>Eubacteriales</taxon>
        <taxon>Heliobacteriaceae</taxon>
        <taxon>Heliorestis</taxon>
    </lineage>
</organism>
<proteinExistence type="predicted"/>
<dbReference type="CDD" id="cd13567">
    <property type="entry name" value="PBP2_TtGluBP"/>
    <property type="match status" value="1"/>
</dbReference>
<name>A0A5Q2N024_9FIRM</name>